<comment type="function">
    <text evidence="3 17">General (non sugar-specific) component of the phosphoenolpyruvate-dependent sugar phosphotransferase system (sugar PTS). This major carbohydrate active-transport system catalyzes the phosphorylation of incoming sugar substrates concomitantly with their translocation across the cell membrane. Enzyme I transfers the phosphoryl group from phosphoenolpyruvate (PEP) to the phosphoryl carrier protein (HPr).</text>
</comment>
<dbReference type="PIRSF" id="PIRSF000732">
    <property type="entry name" value="PTS_enzyme_I"/>
    <property type="match status" value="1"/>
</dbReference>
<comment type="catalytic activity">
    <reaction evidence="1 17">
        <text>L-histidyl-[protein] + phosphoenolpyruvate = N(pros)-phospho-L-histidyl-[protein] + pyruvate</text>
        <dbReference type="Rhea" id="RHEA:23880"/>
        <dbReference type="Rhea" id="RHEA-COMP:9745"/>
        <dbReference type="Rhea" id="RHEA-COMP:9746"/>
        <dbReference type="ChEBI" id="CHEBI:15361"/>
        <dbReference type="ChEBI" id="CHEBI:29979"/>
        <dbReference type="ChEBI" id="CHEBI:58702"/>
        <dbReference type="ChEBI" id="CHEBI:64837"/>
        <dbReference type="EC" id="2.7.3.9"/>
    </reaction>
</comment>
<comment type="cofactor">
    <cofactor evidence="2 17 20">
        <name>Mg(2+)</name>
        <dbReference type="ChEBI" id="CHEBI:18420"/>
    </cofactor>
</comment>
<dbReference type="InterPro" id="IPR000121">
    <property type="entry name" value="PEP_util_C"/>
</dbReference>
<keyword evidence="10 17" id="KW-0762">Sugar transport</keyword>
<dbReference type="Gene3D" id="1.10.274.10">
    <property type="entry name" value="PtsI, HPr-binding domain"/>
    <property type="match status" value="1"/>
</dbReference>
<dbReference type="Gene3D" id="3.20.20.60">
    <property type="entry name" value="Phosphoenolpyruvate-binding domains"/>
    <property type="match status" value="1"/>
</dbReference>
<dbReference type="GO" id="GO:0046872">
    <property type="term" value="F:metal ion binding"/>
    <property type="evidence" value="ECO:0007669"/>
    <property type="project" value="UniProtKB-KW"/>
</dbReference>
<evidence type="ECO:0000313" key="25">
    <source>
        <dbReference type="Proteomes" id="UP000195781"/>
    </source>
</evidence>
<dbReference type="SUPFAM" id="SSF47831">
    <property type="entry name" value="Enzyme I of the PEP:sugar phosphotransferase system HPr-binding (sub)domain"/>
    <property type="match status" value="1"/>
</dbReference>
<evidence type="ECO:0000256" key="12">
    <source>
        <dbReference type="ARBA" id="ARBA00022683"/>
    </source>
</evidence>
<protein>
    <recommendedName>
        <fullName evidence="7 17">Phosphoenolpyruvate-protein phosphotransferase</fullName>
        <ecNumber evidence="6 17">2.7.3.9</ecNumber>
    </recommendedName>
    <alternativeName>
        <fullName evidence="16 17">Phosphotransferase system, enzyme I</fullName>
    </alternativeName>
</protein>
<evidence type="ECO:0000259" key="22">
    <source>
        <dbReference type="Pfam" id="PF02896"/>
    </source>
</evidence>
<comment type="subcellular location">
    <subcellularLocation>
        <location evidence="4 17">Cytoplasm</location>
    </subcellularLocation>
</comment>
<feature type="domain" description="Phosphotransferase system enzyme I N-terminal" evidence="23">
    <location>
        <begin position="3"/>
        <end position="125"/>
    </location>
</feature>
<feature type="binding site" evidence="19">
    <location>
        <position position="331"/>
    </location>
    <ligand>
        <name>phosphoenolpyruvate</name>
        <dbReference type="ChEBI" id="CHEBI:58702"/>
    </ligand>
</feature>
<dbReference type="PROSITE" id="PS00370">
    <property type="entry name" value="PEP_ENZYMES_PHOS_SITE"/>
    <property type="match status" value="1"/>
</dbReference>
<dbReference type="SUPFAM" id="SSF51621">
    <property type="entry name" value="Phosphoenolpyruvate/pyruvate domain"/>
    <property type="match status" value="1"/>
</dbReference>
<evidence type="ECO:0000256" key="20">
    <source>
        <dbReference type="PIRSR" id="PIRSR000732-3"/>
    </source>
</evidence>
<dbReference type="SUPFAM" id="SSF52009">
    <property type="entry name" value="Phosphohistidine domain"/>
    <property type="match status" value="1"/>
</dbReference>
<dbReference type="PANTHER" id="PTHR46244:SF3">
    <property type="entry name" value="PHOSPHOENOLPYRUVATE-PROTEIN PHOSPHOTRANSFERASE"/>
    <property type="match status" value="1"/>
</dbReference>
<evidence type="ECO:0000256" key="16">
    <source>
        <dbReference type="ARBA" id="ARBA00033235"/>
    </source>
</evidence>
<dbReference type="EC" id="2.7.3.9" evidence="6 17"/>
<evidence type="ECO:0000256" key="3">
    <source>
        <dbReference type="ARBA" id="ARBA00002728"/>
    </source>
</evidence>
<evidence type="ECO:0000256" key="13">
    <source>
        <dbReference type="ARBA" id="ARBA00022723"/>
    </source>
</evidence>
<evidence type="ECO:0000256" key="17">
    <source>
        <dbReference type="PIRNR" id="PIRNR000732"/>
    </source>
</evidence>
<feature type="active site" description="Proton donor" evidence="18">
    <location>
        <position position="501"/>
    </location>
</feature>
<evidence type="ECO:0000256" key="11">
    <source>
        <dbReference type="ARBA" id="ARBA00022679"/>
    </source>
</evidence>
<feature type="binding site" evidence="20">
    <location>
        <position position="430"/>
    </location>
    <ligand>
        <name>Mg(2+)</name>
        <dbReference type="ChEBI" id="CHEBI:18420"/>
    </ligand>
</feature>
<evidence type="ECO:0000256" key="7">
    <source>
        <dbReference type="ARBA" id="ARBA00016544"/>
    </source>
</evidence>
<evidence type="ECO:0000256" key="8">
    <source>
        <dbReference type="ARBA" id="ARBA00022448"/>
    </source>
</evidence>
<name>A0A1Y3XUA7_9ACTN</name>
<keyword evidence="24" id="KW-0670">Pyruvate</keyword>
<keyword evidence="12 17" id="KW-0598">Phosphotransferase system</keyword>
<reference evidence="25" key="1">
    <citation type="submission" date="2017-04" db="EMBL/GenBank/DDBJ databases">
        <title>Function of individual gut microbiota members based on whole genome sequencing of pure cultures obtained from chicken caecum.</title>
        <authorList>
            <person name="Medvecky M."/>
            <person name="Cejkova D."/>
            <person name="Polansky O."/>
            <person name="Karasova D."/>
            <person name="Kubasova T."/>
            <person name="Cizek A."/>
            <person name="Rychlik I."/>
        </authorList>
    </citation>
    <scope>NUCLEOTIDE SEQUENCE [LARGE SCALE GENOMIC DNA]</scope>
    <source>
        <strain evidence="25">An5</strain>
    </source>
</reference>
<accession>A0A1Y3XUA7</accession>
<dbReference type="InterPro" id="IPR006318">
    <property type="entry name" value="PTS_EI-like"/>
</dbReference>
<feature type="binding site" evidence="19">
    <location>
        <position position="295"/>
    </location>
    <ligand>
        <name>phosphoenolpyruvate</name>
        <dbReference type="ChEBI" id="CHEBI:58702"/>
    </ligand>
</feature>
<dbReference type="GO" id="GO:0016301">
    <property type="term" value="F:kinase activity"/>
    <property type="evidence" value="ECO:0007669"/>
    <property type="project" value="UniProtKB-KW"/>
</dbReference>
<evidence type="ECO:0000256" key="10">
    <source>
        <dbReference type="ARBA" id="ARBA00022597"/>
    </source>
</evidence>
<dbReference type="Pfam" id="PF02896">
    <property type="entry name" value="PEP-utilizers_C"/>
    <property type="match status" value="1"/>
</dbReference>
<dbReference type="InterPro" id="IPR036637">
    <property type="entry name" value="Phosphohistidine_dom_sf"/>
</dbReference>
<evidence type="ECO:0000313" key="24">
    <source>
        <dbReference type="EMBL" id="OUN89052.1"/>
    </source>
</evidence>
<evidence type="ECO:0000256" key="1">
    <source>
        <dbReference type="ARBA" id="ARBA00000683"/>
    </source>
</evidence>
<evidence type="ECO:0000259" key="21">
    <source>
        <dbReference type="Pfam" id="PF00391"/>
    </source>
</evidence>
<proteinExistence type="inferred from homology"/>
<dbReference type="PANTHER" id="PTHR46244">
    <property type="entry name" value="PHOSPHOENOLPYRUVATE-PROTEIN PHOSPHOTRANSFERASE"/>
    <property type="match status" value="1"/>
</dbReference>
<organism evidence="24 25">
    <name type="scientific">[Collinsella] massiliensis</name>
    <dbReference type="NCBI Taxonomy" id="1232426"/>
    <lineage>
        <taxon>Bacteria</taxon>
        <taxon>Bacillati</taxon>
        <taxon>Actinomycetota</taxon>
        <taxon>Coriobacteriia</taxon>
        <taxon>Coriobacteriales</taxon>
        <taxon>Coriobacteriaceae</taxon>
        <taxon>Enorma</taxon>
    </lineage>
</organism>
<dbReference type="InterPro" id="IPR018274">
    <property type="entry name" value="PEP_util_AS"/>
</dbReference>
<dbReference type="InterPro" id="IPR050499">
    <property type="entry name" value="PEP-utilizing_PTS_enzyme"/>
</dbReference>
<dbReference type="InterPro" id="IPR008731">
    <property type="entry name" value="PTS_EIN"/>
</dbReference>
<dbReference type="PRINTS" id="PR01736">
    <property type="entry name" value="PHPHTRNFRASE"/>
</dbReference>
<comment type="similarity">
    <text evidence="5 17">Belongs to the PEP-utilizing enzyme family.</text>
</comment>
<evidence type="ECO:0000259" key="23">
    <source>
        <dbReference type="Pfam" id="PF05524"/>
    </source>
</evidence>
<evidence type="ECO:0000256" key="5">
    <source>
        <dbReference type="ARBA" id="ARBA00007837"/>
    </source>
</evidence>
<feature type="domain" description="PEP-utilising enzyme mobile" evidence="21">
    <location>
        <begin position="152"/>
        <end position="224"/>
    </location>
</feature>
<evidence type="ECO:0000256" key="18">
    <source>
        <dbReference type="PIRSR" id="PIRSR000732-1"/>
    </source>
</evidence>
<feature type="active site" description="Tele-phosphohistidine intermediate" evidence="18">
    <location>
        <position position="188"/>
    </location>
</feature>
<keyword evidence="11 17" id="KW-0808">Transferase</keyword>
<keyword evidence="9 17" id="KW-0963">Cytoplasm</keyword>
<dbReference type="InterPro" id="IPR015813">
    <property type="entry name" value="Pyrv/PenolPyrv_kinase-like_dom"/>
</dbReference>
<evidence type="ECO:0000256" key="4">
    <source>
        <dbReference type="ARBA" id="ARBA00004496"/>
    </source>
</evidence>
<dbReference type="InterPro" id="IPR008279">
    <property type="entry name" value="PEP-util_enz_mobile_dom"/>
</dbReference>
<evidence type="ECO:0000256" key="9">
    <source>
        <dbReference type="ARBA" id="ARBA00022490"/>
    </source>
</evidence>
<sequence length="570" mass="61542">MFEGVNASEGIGIGTVVVAVEPDLTFDPVTIPEDQRTAERERYQFALGAFCKKTEAQAEHMKETVGENEAEIMVGHIAMAKDPGLTDQINSLIDNGVCAEQALVEASTMFENMFLAMDDEMFRLRASDIADIRTGLLCELLGKEVVDLSTLPPASVIVVHDLTPSMTATIDKDNVAGIVTEVGGRTSHSAIIARALEIPAVLSVVNSCAAMRPGARAIVDGTHGQVILDPDEATLADYTAKAETMAAEKAALEAFRGKETATADGVHKVLAVNIGGPGDVPAALEHDGEAIGLFRTEFLFMDATSLPTEEEQFQAYQNVALALKGAPVIIRTLDVGGDKEIPYLKLQKEDNPFMGYRAVRYCLDNPDEYKVQLRALLRASAFGDIKIMVPLVTCMEELRQVKALVEECKSELDAEGVDYNKDIEVGVMMETAAAANIADLLADEAAFFSIGTNDLTGYTMASDRGNDKVAYLYSWYYPAVLRAIKKIIVSGVEKGIMVGMCGEAAADPLLTPLLISWGMEEFSVSAPSVLRTRKTISQWTKADADALEEKVIQLKTAEEVKAALEEASRK</sequence>
<feature type="domain" description="PEP-utilising enzyme C-terminal" evidence="22">
    <location>
        <begin position="251"/>
        <end position="538"/>
    </location>
</feature>
<dbReference type="GO" id="GO:0008965">
    <property type="term" value="F:phosphoenolpyruvate-protein phosphotransferase activity"/>
    <property type="evidence" value="ECO:0007669"/>
    <property type="project" value="UniProtKB-EC"/>
</dbReference>
<keyword evidence="25" id="KW-1185">Reference proteome</keyword>
<keyword evidence="8 17" id="KW-0813">Transport</keyword>
<keyword evidence="15 17" id="KW-0460">Magnesium</keyword>
<dbReference type="Gene3D" id="3.50.30.10">
    <property type="entry name" value="Phosphohistidine domain"/>
    <property type="match status" value="1"/>
</dbReference>
<keyword evidence="13 17" id="KW-0479">Metal-binding</keyword>
<comment type="caution">
    <text evidence="24">The sequence shown here is derived from an EMBL/GenBank/DDBJ whole genome shotgun (WGS) entry which is preliminary data.</text>
</comment>
<evidence type="ECO:0000256" key="15">
    <source>
        <dbReference type="ARBA" id="ARBA00022842"/>
    </source>
</evidence>
<evidence type="ECO:0000256" key="2">
    <source>
        <dbReference type="ARBA" id="ARBA00001946"/>
    </source>
</evidence>
<evidence type="ECO:0000256" key="14">
    <source>
        <dbReference type="ARBA" id="ARBA00022777"/>
    </source>
</evidence>
<dbReference type="AlphaFoldDB" id="A0A1Y3XUA7"/>
<dbReference type="InterPro" id="IPR040442">
    <property type="entry name" value="Pyrv_kinase-like_dom_sf"/>
</dbReference>
<dbReference type="InterPro" id="IPR024692">
    <property type="entry name" value="PTS_EI"/>
</dbReference>
<dbReference type="InterPro" id="IPR036618">
    <property type="entry name" value="PtsI_HPr-bd_sf"/>
</dbReference>
<dbReference type="Pfam" id="PF05524">
    <property type="entry name" value="PEP-utilisers_N"/>
    <property type="match status" value="1"/>
</dbReference>
<dbReference type="EMBL" id="NFIE01000006">
    <property type="protein sequence ID" value="OUN89052.1"/>
    <property type="molecule type" value="Genomic_DNA"/>
</dbReference>
<dbReference type="Pfam" id="PF00391">
    <property type="entry name" value="PEP-utilizers"/>
    <property type="match status" value="1"/>
</dbReference>
<feature type="binding site" evidence="19">
    <location>
        <position position="464"/>
    </location>
    <ligand>
        <name>phosphoenolpyruvate</name>
        <dbReference type="ChEBI" id="CHEBI:58702"/>
    </ligand>
</feature>
<evidence type="ECO:0000256" key="6">
    <source>
        <dbReference type="ARBA" id="ARBA00012232"/>
    </source>
</evidence>
<feature type="binding site" evidence="20">
    <location>
        <position position="454"/>
    </location>
    <ligand>
        <name>Mg(2+)</name>
        <dbReference type="ChEBI" id="CHEBI:18420"/>
    </ligand>
</feature>
<dbReference type="GO" id="GO:0005737">
    <property type="term" value="C:cytoplasm"/>
    <property type="evidence" value="ECO:0007669"/>
    <property type="project" value="UniProtKB-SubCell"/>
</dbReference>
<evidence type="ECO:0000256" key="19">
    <source>
        <dbReference type="PIRSR" id="PIRSR000732-2"/>
    </source>
</evidence>
<dbReference type="OrthoDB" id="9765468at2"/>
<dbReference type="NCBIfam" id="TIGR01417">
    <property type="entry name" value="PTS_I_fam"/>
    <property type="match status" value="1"/>
</dbReference>
<dbReference type="GO" id="GO:0009401">
    <property type="term" value="P:phosphoenolpyruvate-dependent sugar phosphotransferase system"/>
    <property type="evidence" value="ECO:0007669"/>
    <property type="project" value="UniProtKB-KW"/>
</dbReference>
<keyword evidence="14 17" id="KW-0418">Kinase</keyword>
<dbReference type="RefSeq" id="WP_094335212.1">
    <property type="nucleotide sequence ID" value="NZ_NFIE01000006.1"/>
</dbReference>
<gene>
    <name evidence="24" type="ORF">B5G02_03500</name>
</gene>
<feature type="binding site" evidence="19">
    <location>
        <begin position="453"/>
        <end position="454"/>
    </location>
    <ligand>
        <name>phosphoenolpyruvate</name>
        <dbReference type="ChEBI" id="CHEBI:58702"/>
    </ligand>
</feature>
<dbReference type="Proteomes" id="UP000195781">
    <property type="component" value="Unassembled WGS sequence"/>
</dbReference>